<keyword evidence="3" id="KW-0812">Transmembrane</keyword>
<dbReference type="GO" id="GO:0005737">
    <property type="term" value="C:cytoplasm"/>
    <property type="evidence" value="ECO:0007669"/>
    <property type="project" value="InterPro"/>
</dbReference>
<evidence type="ECO:0000256" key="4">
    <source>
        <dbReference type="ARBA" id="ARBA00022989"/>
    </source>
</evidence>
<feature type="coiled-coil region" evidence="6">
    <location>
        <begin position="108"/>
        <end position="138"/>
    </location>
</feature>
<evidence type="ECO:0000256" key="5">
    <source>
        <dbReference type="ARBA" id="ARBA00023136"/>
    </source>
</evidence>
<accession>A0A4S2JT15</accession>
<dbReference type="GO" id="GO:0016020">
    <property type="term" value="C:membrane"/>
    <property type="evidence" value="ECO:0007669"/>
    <property type="project" value="UniProtKB-SubCell"/>
</dbReference>
<gene>
    <name evidence="7" type="ORF">DBV15_02151</name>
</gene>
<comment type="similarity">
    <text evidence="2">Belongs to the dysbindin family.</text>
</comment>
<name>A0A4S2JT15_9HYME</name>
<sequence>MFGSLRSKFQTVQEGISASIRGLSTTEQPKSKKSANVRNVNYDAGADVLHHFQLQWNELHELAEENAGKAQEADTLISSIYEKLQHEWNNVTCLNSTLAYIPKINNAIQDLMDQIGNLQEMFEEVEGALYRLEDLNEMLDLQSRQLDHRFQLALYKEKKLIELNNFKGKLANEHTERLSQHELNQQKKLKERRETFEEAFKEDLEEYKATGSIPTYVGERDSPTMDPGFQRRKRKERLYDKMHRGAVKVCMGVTVIAGLLIGYKAYEYFRYIRPLQLAQSKLTTDELLVEGRNIEESPDIKLST</sequence>
<dbReference type="InterPro" id="IPR007531">
    <property type="entry name" value="Dysbindin"/>
</dbReference>
<evidence type="ECO:0000256" key="6">
    <source>
        <dbReference type="SAM" id="Coils"/>
    </source>
</evidence>
<dbReference type="InterPro" id="IPR029208">
    <property type="entry name" value="COX14"/>
</dbReference>
<dbReference type="STRING" id="300112.A0A4S2JT15"/>
<proteinExistence type="inferred from homology"/>
<dbReference type="PANTHER" id="PTHR16294">
    <property type="entry name" value="DYSTROBREVIN BINDING PROTEIN 1 DYSBINDIN"/>
    <property type="match status" value="1"/>
</dbReference>
<dbReference type="EMBL" id="QBLH01003504">
    <property type="protein sequence ID" value="TGZ37919.1"/>
    <property type="molecule type" value="Genomic_DNA"/>
</dbReference>
<keyword evidence="8" id="KW-1185">Reference proteome</keyword>
<dbReference type="Proteomes" id="UP000310200">
    <property type="component" value="Unassembled WGS sequence"/>
</dbReference>
<comment type="subcellular location">
    <subcellularLocation>
        <location evidence="1">Membrane</location>
        <topology evidence="1">Single-pass membrane protein</topology>
    </subcellularLocation>
</comment>
<evidence type="ECO:0000256" key="1">
    <source>
        <dbReference type="ARBA" id="ARBA00004167"/>
    </source>
</evidence>
<comment type="caution">
    <text evidence="7">The sequence shown here is derived from an EMBL/GenBank/DDBJ whole genome shotgun (WGS) entry which is preliminary data.</text>
</comment>
<keyword evidence="4" id="KW-1133">Transmembrane helix</keyword>
<evidence type="ECO:0000256" key="2">
    <source>
        <dbReference type="ARBA" id="ARBA00008686"/>
    </source>
</evidence>
<dbReference type="AlphaFoldDB" id="A0A4S2JT15"/>
<reference evidence="7 8" key="1">
    <citation type="journal article" date="2019" name="Philos. Trans. R. Soc. Lond., B, Biol. Sci.">
        <title>Ant behaviour and brain gene expression of defending hosts depend on the ecological success of the intruding social parasite.</title>
        <authorList>
            <person name="Kaur R."/>
            <person name="Stoldt M."/>
            <person name="Jongepier E."/>
            <person name="Feldmeyer B."/>
            <person name="Menzel F."/>
            <person name="Bornberg-Bauer E."/>
            <person name="Foitzik S."/>
        </authorList>
    </citation>
    <scope>NUCLEOTIDE SEQUENCE [LARGE SCALE GENOMIC DNA]</scope>
    <source>
        <tissue evidence="7">Whole body</tissue>
    </source>
</reference>
<dbReference type="PANTHER" id="PTHR16294:SF6">
    <property type="entry name" value="DYNAMIN N-TERMINAL DOMAIN-CONTAINING PROTEIN"/>
    <property type="match status" value="1"/>
</dbReference>
<evidence type="ECO:0000313" key="7">
    <source>
        <dbReference type="EMBL" id="TGZ37919.1"/>
    </source>
</evidence>
<dbReference type="Pfam" id="PF14880">
    <property type="entry name" value="COX14"/>
    <property type="match status" value="1"/>
</dbReference>
<keyword evidence="6" id="KW-0175">Coiled coil</keyword>
<organism evidence="7 8">
    <name type="scientific">Temnothorax longispinosus</name>
    <dbReference type="NCBI Taxonomy" id="300112"/>
    <lineage>
        <taxon>Eukaryota</taxon>
        <taxon>Metazoa</taxon>
        <taxon>Ecdysozoa</taxon>
        <taxon>Arthropoda</taxon>
        <taxon>Hexapoda</taxon>
        <taxon>Insecta</taxon>
        <taxon>Pterygota</taxon>
        <taxon>Neoptera</taxon>
        <taxon>Endopterygota</taxon>
        <taxon>Hymenoptera</taxon>
        <taxon>Apocrita</taxon>
        <taxon>Aculeata</taxon>
        <taxon>Formicoidea</taxon>
        <taxon>Formicidae</taxon>
        <taxon>Myrmicinae</taxon>
        <taxon>Temnothorax</taxon>
    </lineage>
</organism>
<evidence type="ECO:0000256" key="3">
    <source>
        <dbReference type="ARBA" id="ARBA00022692"/>
    </source>
</evidence>
<protein>
    <submittedName>
        <fullName evidence="7">Dysbindin-A</fullName>
    </submittedName>
</protein>
<evidence type="ECO:0000313" key="8">
    <source>
        <dbReference type="Proteomes" id="UP000310200"/>
    </source>
</evidence>
<keyword evidence="5" id="KW-0472">Membrane</keyword>